<feature type="compositionally biased region" description="Acidic residues" evidence="5">
    <location>
        <begin position="92"/>
        <end position="101"/>
    </location>
</feature>
<dbReference type="Pfam" id="PF18884">
    <property type="entry name" value="TSP3_bac"/>
    <property type="match status" value="5"/>
</dbReference>
<organism evidence="6 7">
    <name type="scientific">Melittangium boletus DSM 14713</name>
    <dbReference type="NCBI Taxonomy" id="1294270"/>
    <lineage>
        <taxon>Bacteria</taxon>
        <taxon>Pseudomonadati</taxon>
        <taxon>Myxococcota</taxon>
        <taxon>Myxococcia</taxon>
        <taxon>Myxococcales</taxon>
        <taxon>Cystobacterineae</taxon>
        <taxon>Archangiaceae</taxon>
        <taxon>Melittangium</taxon>
    </lineage>
</organism>
<evidence type="ECO:0000256" key="5">
    <source>
        <dbReference type="SAM" id="MobiDB-lite"/>
    </source>
</evidence>
<name>A0A250IGI2_9BACT</name>
<evidence type="ECO:0000256" key="4">
    <source>
        <dbReference type="ARBA" id="ARBA00022837"/>
    </source>
</evidence>
<dbReference type="KEGG" id="mbd:MEBOL_004406"/>
<dbReference type="AlphaFoldDB" id="A0A250IGI2"/>
<feature type="compositionally biased region" description="Acidic residues" evidence="5">
    <location>
        <begin position="424"/>
        <end position="434"/>
    </location>
</feature>
<dbReference type="Gene3D" id="3.40.50.410">
    <property type="entry name" value="von Willebrand factor, type A domain"/>
    <property type="match status" value="1"/>
</dbReference>
<proteinExistence type="predicted"/>
<keyword evidence="4" id="KW-0106">Calcium</keyword>
<feature type="compositionally biased region" description="Basic and acidic residues" evidence="5">
    <location>
        <begin position="371"/>
        <end position="392"/>
    </location>
</feature>
<feature type="compositionally biased region" description="Basic and acidic residues" evidence="5">
    <location>
        <begin position="265"/>
        <end position="275"/>
    </location>
</feature>
<dbReference type="Proteomes" id="UP000217289">
    <property type="component" value="Chromosome"/>
</dbReference>
<gene>
    <name evidence="6" type="ORF">MEBOL_004406</name>
</gene>
<keyword evidence="6" id="KW-0449">Lipoprotein</keyword>
<dbReference type="InterPro" id="IPR059100">
    <property type="entry name" value="TSP3_bac"/>
</dbReference>
<dbReference type="NCBIfam" id="NF033765">
    <property type="entry name" value="gliding_CglD"/>
    <property type="match status" value="1"/>
</dbReference>
<dbReference type="PROSITE" id="PS51257">
    <property type="entry name" value="PROKAR_LIPOPROTEIN"/>
    <property type="match status" value="1"/>
</dbReference>
<keyword evidence="2" id="KW-0964">Secreted</keyword>
<evidence type="ECO:0000256" key="3">
    <source>
        <dbReference type="ARBA" id="ARBA00022729"/>
    </source>
</evidence>
<comment type="subcellular location">
    <subcellularLocation>
        <location evidence="1">Secreted</location>
    </subcellularLocation>
</comment>
<accession>A0A250IGI2</accession>
<dbReference type="OrthoDB" id="5480389at2"/>
<keyword evidence="3" id="KW-0732">Signal</keyword>
<evidence type="ECO:0000256" key="2">
    <source>
        <dbReference type="ARBA" id="ARBA00022525"/>
    </source>
</evidence>
<evidence type="ECO:0000313" key="6">
    <source>
        <dbReference type="EMBL" id="ATB30944.1"/>
    </source>
</evidence>
<dbReference type="RefSeq" id="WP_095979337.1">
    <property type="nucleotide sequence ID" value="NZ_CP022163.1"/>
</dbReference>
<dbReference type="InterPro" id="IPR053180">
    <property type="entry name" value="Ca-binding_acidic-repeat"/>
</dbReference>
<feature type="compositionally biased region" description="Basic and acidic residues" evidence="5">
    <location>
        <begin position="204"/>
        <end position="224"/>
    </location>
</feature>
<dbReference type="PANTHER" id="PTHR37467:SF1">
    <property type="entry name" value="EXPORTED CALCIUM-BINDING GLYCOPROTEIN"/>
    <property type="match status" value="1"/>
</dbReference>
<dbReference type="SUPFAM" id="SSF53300">
    <property type="entry name" value="vWA-like"/>
    <property type="match status" value="1"/>
</dbReference>
<sequence length="1119" mass="116568">MRAPPRMLAAALAAFVIGCDDGGGSKPGTLNPNTGCTDPNDPSCVVPTPTGCPDPNNPRCSTPEPPEPVPPEPPYGPPPGPRTPSNTKIDSDCDGLTDAEEWGNVYAVDARTNPGNWDSDGDGLRDGLEVGRTSSLNTLPQCVKSFIADEDPSSRTNPTNPDTDGDGVLDGTEDRNHNGKLDPGETDPANRDTDGDGLSDGEEDANHNGKLDPGETDPRKRDTDGDGLSDATERNHTRTDPLNPDTDGDSCLDGAEDLNGNGVKDPGETDPKDGSDCGGGPLLDTDGDGIPDHVEDANHNGVHDAGETNWNNPDTDGDGLPDGVEDRNHNGQVDPTETDPRSKDSDCDGLLDGPNQGTFLGEDLNASGTRDPNETDPTERDTDHDGLLDGVERGVPTSGAPVTTCGYVGDEESSSTTDPLNPDSDGDGIADGAEDSNQNGRADPGELDPRNGRDGSGPAGFACAAQNLRQVTFKEDNGGDIRLALRPSFSEVRQISVGGKTRGFVGYDDTNQVAFLAFKRAQAGSSTTVVGDELYVRGQFAPAVKAGTTQTFTSWDGHPALQAFYDQGSAVSLRDYANSVANALVGAGAGTLVGGAATPGPFKIQAQYVHRSNSSVLVVVAITPTARFVEPGLFVMGDTAGGTALAQFGDSDAVQCEPFTTGNGMADFLFVVDDSGSMATSQSALGNAAAAVANRLGNSQLDWRISMVTTSYTQTGYGLPNGGVFRGFTRDINQFKAWLQKDATCPDPAQRCWIDVNGSSEEMTLASARGAVDYMASSSTPADKQYRAGARLVVILLTDVRDTNDNTPVSSYIDYFKGANPTGRPIQMHGIICDSVDGGECYPGEPLHDLRHKDVIQATGGIVGSIRSTTSIQNTIGSIMDSVIASTGYRTLKPPIGASVRVAMEAVRDPSQCNANDLPRSRTNGFDVDGISQALAFYGACRPADAGTTKAAISYRYWGDLTRNTEGSPPPCATDTGYYDPADPDFCKGNLSCNRQTNRCDCPADCGGGGAPGTVCNTHKDVCDFSCGAECGGLCGSFQACNTATCTCQCAASASCSPGFRFDADVCACVCDTAALNCGPSYQSDASACACICKDNCGGTCTTGTECNMSTCRCEPKLN</sequence>
<keyword evidence="7" id="KW-1185">Reference proteome</keyword>
<feature type="compositionally biased region" description="Basic and acidic residues" evidence="5">
    <location>
        <begin position="290"/>
        <end position="306"/>
    </location>
</feature>
<feature type="compositionally biased region" description="Acidic residues" evidence="5">
    <location>
        <begin position="246"/>
        <end position="256"/>
    </location>
</feature>
<dbReference type="EMBL" id="CP022163">
    <property type="protein sequence ID" value="ATB30944.1"/>
    <property type="molecule type" value="Genomic_DNA"/>
</dbReference>
<feature type="compositionally biased region" description="Pro residues" evidence="5">
    <location>
        <begin position="63"/>
        <end position="82"/>
    </location>
</feature>
<feature type="region of interest" description="Disordered" evidence="5">
    <location>
        <begin position="19"/>
        <end position="460"/>
    </location>
</feature>
<feature type="compositionally biased region" description="Basic and acidic residues" evidence="5">
    <location>
        <begin position="172"/>
        <end position="194"/>
    </location>
</feature>
<protein>
    <submittedName>
        <fullName evidence="6">Lipoprotein</fullName>
    </submittedName>
</protein>
<evidence type="ECO:0000256" key="1">
    <source>
        <dbReference type="ARBA" id="ARBA00004613"/>
    </source>
</evidence>
<dbReference type="InterPro" id="IPR036465">
    <property type="entry name" value="vWFA_dom_sf"/>
</dbReference>
<feature type="compositionally biased region" description="Polar residues" evidence="5">
    <location>
        <begin position="28"/>
        <end position="37"/>
    </location>
</feature>
<evidence type="ECO:0000313" key="7">
    <source>
        <dbReference type="Proteomes" id="UP000217289"/>
    </source>
</evidence>
<feature type="compositionally biased region" description="Basic and acidic residues" evidence="5">
    <location>
        <begin position="443"/>
        <end position="453"/>
    </location>
</feature>
<dbReference type="PANTHER" id="PTHR37467">
    <property type="entry name" value="EXPORTED CALCIUM-BINDING GLYCOPROTEIN-RELATED"/>
    <property type="match status" value="1"/>
</dbReference>
<reference evidence="6 7" key="1">
    <citation type="submission" date="2017-06" db="EMBL/GenBank/DDBJ databases">
        <authorList>
            <person name="Kim H.J."/>
            <person name="Triplett B.A."/>
        </authorList>
    </citation>
    <scope>NUCLEOTIDE SEQUENCE [LARGE SCALE GENOMIC DNA]</scope>
    <source>
        <strain evidence="6 7">DSM 14713</strain>
    </source>
</reference>